<organism evidence="1">
    <name type="scientific">Spodoptera frugiperda</name>
    <name type="common">Fall armyworm</name>
    <dbReference type="NCBI Taxonomy" id="7108"/>
    <lineage>
        <taxon>Eukaryota</taxon>
        <taxon>Metazoa</taxon>
        <taxon>Ecdysozoa</taxon>
        <taxon>Arthropoda</taxon>
        <taxon>Hexapoda</taxon>
        <taxon>Insecta</taxon>
        <taxon>Pterygota</taxon>
        <taxon>Neoptera</taxon>
        <taxon>Endopterygota</taxon>
        <taxon>Lepidoptera</taxon>
        <taxon>Glossata</taxon>
        <taxon>Ditrysia</taxon>
        <taxon>Noctuoidea</taxon>
        <taxon>Noctuidae</taxon>
        <taxon>Amphipyrinae</taxon>
        <taxon>Spodoptera</taxon>
    </lineage>
</organism>
<dbReference type="AlphaFoldDB" id="A0A2H1V3P5"/>
<sequence>MRAYKIDLQVSCWPYRGKEFKGCWRIGRGVTGSPITSLTQRKRCFTSVFCEAVETVVKQRLRCVSEGTGGPITTFPNTRFPKNTSIPNLQKVSNALVKPLVFRVSMGGSDFLPSELKRNTPK</sequence>
<accession>A0A2H1V3P5</accession>
<reference evidence="1" key="1">
    <citation type="submission" date="2016-07" db="EMBL/GenBank/DDBJ databases">
        <authorList>
            <person name="Bretaudeau A."/>
        </authorList>
    </citation>
    <scope>NUCLEOTIDE SEQUENCE</scope>
    <source>
        <strain evidence="1">Rice</strain>
        <tissue evidence="1">Whole body</tissue>
    </source>
</reference>
<protein>
    <submittedName>
        <fullName evidence="1">SFRICE_013635</fullName>
    </submittedName>
</protein>
<evidence type="ECO:0000313" key="1">
    <source>
        <dbReference type="EMBL" id="SOQ35451.1"/>
    </source>
</evidence>
<name>A0A2H1V3P5_SPOFR</name>
<proteinExistence type="predicted"/>
<dbReference type="EMBL" id="ODYU01000531">
    <property type="protein sequence ID" value="SOQ35451.1"/>
    <property type="molecule type" value="Genomic_DNA"/>
</dbReference>
<gene>
    <name evidence="1" type="ORF">SFRICE_013635</name>
</gene>